<proteinExistence type="predicted"/>
<evidence type="ECO:0000259" key="1">
    <source>
        <dbReference type="Pfam" id="PF03544"/>
    </source>
</evidence>
<evidence type="ECO:0000313" key="2">
    <source>
        <dbReference type="EMBL" id="OOQ61868.1"/>
    </source>
</evidence>
<comment type="caution">
    <text evidence="2">The sequence shown here is derived from an EMBL/GenBank/DDBJ whole genome shotgun (WGS) entry which is preliminary data.</text>
</comment>
<dbReference type="GO" id="GO:0055085">
    <property type="term" value="P:transmembrane transport"/>
    <property type="evidence" value="ECO:0007669"/>
    <property type="project" value="InterPro"/>
</dbReference>
<organism evidence="2 3">
    <name type="scientific">Mucilaginibacter pedocola</name>
    <dbReference type="NCBI Taxonomy" id="1792845"/>
    <lineage>
        <taxon>Bacteria</taxon>
        <taxon>Pseudomonadati</taxon>
        <taxon>Bacteroidota</taxon>
        <taxon>Sphingobacteriia</taxon>
        <taxon>Sphingobacteriales</taxon>
        <taxon>Sphingobacteriaceae</taxon>
        <taxon>Mucilaginibacter</taxon>
    </lineage>
</organism>
<dbReference type="OrthoDB" id="649093at2"/>
<evidence type="ECO:0000313" key="3">
    <source>
        <dbReference type="Proteomes" id="UP000189739"/>
    </source>
</evidence>
<reference evidence="2 3" key="1">
    <citation type="submission" date="2016-07" db="EMBL/GenBank/DDBJ databases">
        <title>Genomic analysis of zinc-resistant bacterium Mucilaginibacter pedocola TBZ30.</title>
        <authorList>
            <person name="Huang J."/>
            <person name="Tang J."/>
        </authorList>
    </citation>
    <scope>NUCLEOTIDE SEQUENCE [LARGE SCALE GENOMIC DNA]</scope>
    <source>
        <strain evidence="2 3">TBZ30</strain>
    </source>
</reference>
<name>A0A1S9PMP9_9SPHI</name>
<dbReference type="SUPFAM" id="SSF74653">
    <property type="entry name" value="TolA/TonB C-terminal domain"/>
    <property type="match status" value="1"/>
</dbReference>
<dbReference type="Pfam" id="PF03544">
    <property type="entry name" value="TonB_C"/>
    <property type="match status" value="1"/>
</dbReference>
<dbReference type="InterPro" id="IPR037682">
    <property type="entry name" value="TonB_C"/>
</dbReference>
<dbReference type="Proteomes" id="UP000189739">
    <property type="component" value="Unassembled WGS sequence"/>
</dbReference>
<feature type="domain" description="TonB C-terminal" evidence="1">
    <location>
        <begin position="71"/>
        <end position="133"/>
    </location>
</feature>
<sequence>MQRVIILVGLICFGYFATAQQKLPKINPKDTTVYSAVDQQPQFGIDENAFNKYIVKNLNFQPDTTEELQWRVIASFIVEKDGSVSHIKVLRPKNTRFEKAFVDMLKAAPKWQQPAIHEGYYVRCEYSVPIHFHWASKYDD</sequence>
<dbReference type="EMBL" id="MBTF01000001">
    <property type="protein sequence ID" value="OOQ61868.1"/>
    <property type="molecule type" value="Genomic_DNA"/>
</dbReference>
<dbReference type="RefSeq" id="WP_078346051.1">
    <property type="nucleotide sequence ID" value="NZ_MBTF01000001.1"/>
</dbReference>
<protein>
    <recommendedName>
        <fullName evidence="1">TonB C-terminal domain-containing protein</fullName>
    </recommendedName>
</protein>
<accession>A0A1S9PMP9</accession>
<dbReference type="Gene3D" id="3.30.1150.10">
    <property type="match status" value="1"/>
</dbReference>
<keyword evidence="3" id="KW-1185">Reference proteome</keyword>
<gene>
    <name evidence="2" type="ORF">BC343_02045</name>
</gene>
<dbReference type="AlphaFoldDB" id="A0A1S9PMP9"/>
<dbReference type="STRING" id="1792845.BC343_02045"/>